<protein>
    <recommendedName>
        <fullName evidence="2">Azaphilone pigments biosynthesis cluster protein L N-terminal domain-containing protein</fullName>
    </recommendedName>
</protein>
<dbReference type="EMBL" id="ML978140">
    <property type="protein sequence ID" value="KAF2093119.1"/>
    <property type="molecule type" value="Genomic_DNA"/>
</dbReference>
<feature type="compositionally biased region" description="Basic and acidic residues" evidence="1">
    <location>
        <begin position="395"/>
        <end position="417"/>
    </location>
</feature>
<dbReference type="Proteomes" id="UP000799772">
    <property type="component" value="Unassembled WGS sequence"/>
</dbReference>
<feature type="compositionally biased region" description="Polar residues" evidence="1">
    <location>
        <begin position="384"/>
        <end position="394"/>
    </location>
</feature>
<organism evidence="3 4">
    <name type="scientific">Rhizodiscina lignyota</name>
    <dbReference type="NCBI Taxonomy" id="1504668"/>
    <lineage>
        <taxon>Eukaryota</taxon>
        <taxon>Fungi</taxon>
        <taxon>Dikarya</taxon>
        <taxon>Ascomycota</taxon>
        <taxon>Pezizomycotina</taxon>
        <taxon>Dothideomycetes</taxon>
        <taxon>Pleosporomycetidae</taxon>
        <taxon>Aulographales</taxon>
        <taxon>Rhizodiscinaceae</taxon>
        <taxon>Rhizodiscina</taxon>
    </lineage>
</organism>
<feature type="compositionally biased region" description="Polar residues" evidence="1">
    <location>
        <begin position="326"/>
        <end position="341"/>
    </location>
</feature>
<keyword evidence="4" id="KW-1185">Reference proteome</keyword>
<gene>
    <name evidence="3" type="ORF">NA57DRAFT_81798</name>
</gene>
<evidence type="ECO:0000256" key="1">
    <source>
        <dbReference type="SAM" id="MobiDB-lite"/>
    </source>
</evidence>
<dbReference type="OrthoDB" id="19923at2759"/>
<dbReference type="InterPro" id="IPR031348">
    <property type="entry name" value="PigL_N"/>
</dbReference>
<proteinExistence type="predicted"/>
<evidence type="ECO:0000313" key="3">
    <source>
        <dbReference type="EMBL" id="KAF2093119.1"/>
    </source>
</evidence>
<evidence type="ECO:0000313" key="4">
    <source>
        <dbReference type="Proteomes" id="UP000799772"/>
    </source>
</evidence>
<feature type="region of interest" description="Disordered" evidence="1">
    <location>
        <begin position="326"/>
        <end position="365"/>
    </location>
</feature>
<feature type="region of interest" description="Disordered" evidence="1">
    <location>
        <begin position="384"/>
        <end position="430"/>
    </location>
</feature>
<dbReference type="AlphaFoldDB" id="A0A9P4I3P3"/>
<evidence type="ECO:0000259" key="2">
    <source>
        <dbReference type="Pfam" id="PF17111"/>
    </source>
</evidence>
<reference evidence="3" key="1">
    <citation type="journal article" date="2020" name="Stud. Mycol.">
        <title>101 Dothideomycetes genomes: a test case for predicting lifestyles and emergence of pathogens.</title>
        <authorList>
            <person name="Haridas S."/>
            <person name="Albert R."/>
            <person name="Binder M."/>
            <person name="Bloem J."/>
            <person name="Labutti K."/>
            <person name="Salamov A."/>
            <person name="Andreopoulos B."/>
            <person name="Baker S."/>
            <person name="Barry K."/>
            <person name="Bills G."/>
            <person name="Bluhm B."/>
            <person name="Cannon C."/>
            <person name="Castanera R."/>
            <person name="Culley D."/>
            <person name="Daum C."/>
            <person name="Ezra D."/>
            <person name="Gonzalez J."/>
            <person name="Henrissat B."/>
            <person name="Kuo A."/>
            <person name="Liang C."/>
            <person name="Lipzen A."/>
            <person name="Lutzoni F."/>
            <person name="Magnuson J."/>
            <person name="Mondo S."/>
            <person name="Nolan M."/>
            <person name="Ohm R."/>
            <person name="Pangilinan J."/>
            <person name="Park H.-J."/>
            <person name="Ramirez L."/>
            <person name="Alfaro M."/>
            <person name="Sun H."/>
            <person name="Tritt A."/>
            <person name="Yoshinaga Y."/>
            <person name="Zwiers L.-H."/>
            <person name="Turgeon B."/>
            <person name="Goodwin S."/>
            <person name="Spatafora J."/>
            <person name="Crous P."/>
            <person name="Grigoriev I."/>
        </authorList>
    </citation>
    <scope>NUCLEOTIDE SEQUENCE</scope>
    <source>
        <strain evidence="3">CBS 133067</strain>
    </source>
</reference>
<feature type="domain" description="Azaphilone pigments biosynthesis cluster protein L N-terminal" evidence="2">
    <location>
        <begin position="3"/>
        <end position="184"/>
    </location>
</feature>
<comment type="caution">
    <text evidence="3">The sequence shown here is derived from an EMBL/GenBank/DDBJ whole genome shotgun (WGS) entry which is preliminary data.</text>
</comment>
<sequence>MPEPITIVSAALGTATSALSLAKATSDLITGIKAAPNHITRLSTDLKGLYVVLGTLESALAIETQNITERLPAQMAENMQELLDNCVECLNDATMLIRGYVGHDRRANIGRWKAIKWELHKKSEAAALQKSLCGYKLTLGIACSSLNFFNSSHTIDHVQHLHQDLNHLGSELGADFLHFRDRLEDTEVRFVALSPAQRLVEGAWDVESDHGLPMRRFLSGTASIISKRSTISISPSMILSELEPLDDDSVMENGHVETSSENGSYTTVMAINSMDTPSGAQINSTQCVLSSPVPQGAFVDFSLPEIQRDPISFQLEVASSFQGMSALQGEVTPQESSPVNESESKTSHRRNSASTPSPLRMGAGQMSLRKLQRKFNFRDVKSMNVLSGPQNAGDNSKDTEAADENIRIPRRSNGTERSDEDSGQPLPVLSERQSSLSTAIKVLAFNERVEVVCTWSNKEYDRYTAVNTCDLLNPMLVHQIKEEVNSFKMVGLLSTIASMHLNDLTV</sequence>
<accession>A0A9P4I3P3</accession>
<dbReference type="Pfam" id="PF17111">
    <property type="entry name" value="PigL_N"/>
    <property type="match status" value="1"/>
</dbReference>
<name>A0A9P4I3P3_9PEZI</name>